<evidence type="ECO:0000256" key="2">
    <source>
        <dbReference type="SAM" id="SignalP"/>
    </source>
</evidence>
<dbReference type="CDD" id="cd06414">
    <property type="entry name" value="GH25_LytC-like"/>
    <property type="match status" value="1"/>
</dbReference>
<dbReference type="GO" id="GO:0009253">
    <property type="term" value="P:peptidoglycan catabolic process"/>
    <property type="evidence" value="ECO:0007669"/>
    <property type="project" value="InterPro"/>
</dbReference>
<dbReference type="PROSITE" id="PS51904">
    <property type="entry name" value="GLYCOSYL_HYDROL_F25_2"/>
    <property type="match status" value="1"/>
</dbReference>
<dbReference type="PANTHER" id="PTHR34135:SF2">
    <property type="entry name" value="LYSOZYME"/>
    <property type="match status" value="1"/>
</dbReference>
<dbReference type="Pfam" id="PF01183">
    <property type="entry name" value="Glyco_hydro_25"/>
    <property type="match status" value="1"/>
</dbReference>
<dbReference type="EMBL" id="DXGE01000032">
    <property type="protein sequence ID" value="HIW86268.1"/>
    <property type="molecule type" value="Genomic_DNA"/>
</dbReference>
<evidence type="ECO:0000313" key="5">
    <source>
        <dbReference type="Proteomes" id="UP000824205"/>
    </source>
</evidence>
<comment type="caution">
    <text evidence="4">The sequence shown here is derived from an EMBL/GenBank/DDBJ whole genome shotgun (WGS) entry which is preliminary data.</text>
</comment>
<feature type="domain" description="Fibronectin type-III" evidence="3">
    <location>
        <begin position="451"/>
        <end position="535"/>
    </location>
</feature>
<dbReference type="SUPFAM" id="SSF51445">
    <property type="entry name" value="(Trans)glycosidases"/>
    <property type="match status" value="1"/>
</dbReference>
<dbReference type="PANTHER" id="PTHR34135">
    <property type="entry name" value="LYSOZYME"/>
    <property type="match status" value="1"/>
</dbReference>
<reference evidence="4" key="2">
    <citation type="submission" date="2021-04" db="EMBL/GenBank/DDBJ databases">
        <authorList>
            <person name="Gilroy R."/>
        </authorList>
    </citation>
    <scope>NUCLEOTIDE SEQUENCE</scope>
    <source>
        <strain evidence="4">421</strain>
    </source>
</reference>
<dbReference type="InterPro" id="IPR002053">
    <property type="entry name" value="Glyco_hydro_25"/>
</dbReference>
<reference evidence="4" key="1">
    <citation type="journal article" date="2021" name="PeerJ">
        <title>Extensive microbial diversity within the chicken gut microbiome revealed by metagenomics and culture.</title>
        <authorList>
            <person name="Gilroy R."/>
            <person name="Ravi A."/>
            <person name="Getino M."/>
            <person name="Pursley I."/>
            <person name="Horton D.L."/>
            <person name="Alikhan N.F."/>
            <person name="Baker D."/>
            <person name="Gharbi K."/>
            <person name="Hall N."/>
            <person name="Watson M."/>
            <person name="Adriaenssens E.M."/>
            <person name="Foster-Nyarko E."/>
            <person name="Jarju S."/>
            <person name="Secka A."/>
            <person name="Antonio M."/>
            <person name="Oren A."/>
            <person name="Chaudhuri R.R."/>
            <person name="La Ragione R."/>
            <person name="Hildebrand F."/>
            <person name="Pallen M.J."/>
        </authorList>
    </citation>
    <scope>NUCLEOTIDE SEQUENCE</scope>
    <source>
        <strain evidence="4">421</strain>
    </source>
</reference>
<organism evidence="4 5">
    <name type="scientific">Candidatus Eubacterium faecipullorum</name>
    <dbReference type="NCBI Taxonomy" id="2838571"/>
    <lineage>
        <taxon>Bacteria</taxon>
        <taxon>Bacillati</taxon>
        <taxon>Bacillota</taxon>
        <taxon>Clostridia</taxon>
        <taxon>Eubacteriales</taxon>
        <taxon>Eubacteriaceae</taxon>
        <taxon>Eubacterium</taxon>
    </lineage>
</organism>
<sequence>MFKAGFIKRAASLLLAAITVLSFPVAAAASTSSASPYTGKTYTHATAFDGYNRYDGVDVSSHNGTVSWSKVKADGIDFAVIRAGFTGYTKKRHSINTDPLASSNISGASSAGLSVGVYWYSQALTQAEARAEANKVLEILNGAKLDLPVFFDYEFAGVSDGRLDSAWSEGTITKSQMTANARAFCQVIEAAGYEAGIYASKSFLTTQLDGAGLAKSYKVWLAHYTTKTDYTGGYYMWQYSSSGDVNGISGNADCNFMYLPKGSEIGKVYEVIGLNVNSRGDNGTDLTLSWNAVSGAVKYEIYTVNGSSETLKGTSTSNKFTFTDLTPATKYSFRVKAYNASRLIAKNNAYSAYTAPAGVSGLQASVSNGAAKISWNTMTCSGYSLEWATDPAFSANKDSVDLTGSASNSYTLNLDNYATYYFRIRAWQNSGTTKIYGNYSGSLSVTYAPPEPNGFSLSAYTDTSAAVDWNDIDGVQGYRVYTVSGDSQTLAGTTADSNFTLTDLAPATEYKMRVEAYAGSLSSSAEYAVCTAPREVEGFSARIAENGAAQLSWNAVSCSGYIVEWATDSDFTQNTGSAELDASATSYTMDFEGADEYFVRIRAYKDYSAGTVYGNDSAYADLSVLPFAPSGFRVYGRGDGGTDLYLSWNAAKGADVYRVYILNGEEQEYKGSTAESRFIFTDLDPAAAYSVLVIAENEYGTASAQTAVCTAPAAVTGLTAAAGGNTITANWNGTD</sequence>
<keyword evidence="2" id="KW-0732">Signal</keyword>
<dbReference type="InterPro" id="IPR036116">
    <property type="entry name" value="FN3_sf"/>
</dbReference>
<dbReference type="Proteomes" id="UP000824205">
    <property type="component" value="Unassembled WGS sequence"/>
</dbReference>
<feature type="signal peptide" evidence="2">
    <location>
        <begin position="1"/>
        <end position="27"/>
    </location>
</feature>
<dbReference type="Pfam" id="PF00041">
    <property type="entry name" value="fn3"/>
    <property type="match status" value="2"/>
</dbReference>
<evidence type="ECO:0000259" key="3">
    <source>
        <dbReference type="PROSITE" id="PS50853"/>
    </source>
</evidence>
<dbReference type="Gene3D" id="2.60.40.10">
    <property type="entry name" value="Immunoglobulins"/>
    <property type="match status" value="5"/>
</dbReference>
<evidence type="ECO:0000256" key="1">
    <source>
        <dbReference type="ARBA" id="ARBA00010646"/>
    </source>
</evidence>
<dbReference type="InterPro" id="IPR003961">
    <property type="entry name" value="FN3_dom"/>
</dbReference>
<feature type="non-terminal residue" evidence="4">
    <location>
        <position position="735"/>
    </location>
</feature>
<accession>A0A9D1RDS9</accession>
<evidence type="ECO:0000313" key="4">
    <source>
        <dbReference type="EMBL" id="HIW86268.1"/>
    </source>
</evidence>
<dbReference type="SUPFAM" id="SSF49265">
    <property type="entry name" value="Fibronectin type III"/>
    <property type="match status" value="3"/>
</dbReference>
<feature type="domain" description="Fibronectin type-III" evidence="3">
    <location>
        <begin position="270"/>
        <end position="357"/>
    </location>
</feature>
<dbReference type="GO" id="GO:0016052">
    <property type="term" value="P:carbohydrate catabolic process"/>
    <property type="evidence" value="ECO:0007669"/>
    <property type="project" value="TreeGrafter"/>
</dbReference>
<protein>
    <submittedName>
        <fullName evidence="4">Fibronectin type III domain-containing protein</fullName>
    </submittedName>
</protein>
<proteinExistence type="inferred from homology"/>
<dbReference type="Gene3D" id="3.20.20.80">
    <property type="entry name" value="Glycosidases"/>
    <property type="match status" value="1"/>
</dbReference>
<dbReference type="GO" id="GO:0003796">
    <property type="term" value="F:lysozyme activity"/>
    <property type="evidence" value="ECO:0007669"/>
    <property type="project" value="InterPro"/>
</dbReference>
<dbReference type="CDD" id="cd00063">
    <property type="entry name" value="FN3"/>
    <property type="match status" value="3"/>
</dbReference>
<dbReference type="InterPro" id="IPR017853">
    <property type="entry name" value="GH"/>
</dbReference>
<dbReference type="AlphaFoldDB" id="A0A9D1RDS9"/>
<name>A0A9D1RDS9_9FIRM</name>
<dbReference type="GO" id="GO:0016998">
    <property type="term" value="P:cell wall macromolecule catabolic process"/>
    <property type="evidence" value="ECO:0007669"/>
    <property type="project" value="InterPro"/>
</dbReference>
<feature type="domain" description="Fibronectin type-III" evidence="3">
    <location>
        <begin position="628"/>
        <end position="713"/>
    </location>
</feature>
<dbReference type="SMART" id="SM00060">
    <property type="entry name" value="FN3"/>
    <property type="match status" value="5"/>
</dbReference>
<gene>
    <name evidence="4" type="ORF">IAA48_07215</name>
</gene>
<comment type="similarity">
    <text evidence="1">Belongs to the glycosyl hydrolase 25 family.</text>
</comment>
<dbReference type="PROSITE" id="PS50853">
    <property type="entry name" value="FN3"/>
    <property type="match status" value="3"/>
</dbReference>
<feature type="chain" id="PRO_5039115990" evidence="2">
    <location>
        <begin position="28"/>
        <end position="735"/>
    </location>
</feature>
<dbReference type="InterPro" id="IPR013783">
    <property type="entry name" value="Ig-like_fold"/>
</dbReference>